<name>A0A6G3ZUC1_9BACL</name>
<evidence type="ECO:0000313" key="1">
    <source>
        <dbReference type="EMBL" id="NEW05189.1"/>
    </source>
</evidence>
<sequence>MNGNQLVDGLFFVMDDEGKGDSTESNVDYARSVRLVNLLEYYPIS</sequence>
<gene>
    <name evidence="1" type="ORF">GK047_04030</name>
</gene>
<organism evidence="1">
    <name type="scientific">Paenibacillus sp. SYP-B3998</name>
    <dbReference type="NCBI Taxonomy" id="2678564"/>
    <lineage>
        <taxon>Bacteria</taxon>
        <taxon>Bacillati</taxon>
        <taxon>Bacillota</taxon>
        <taxon>Bacilli</taxon>
        <taxon>Bacillales</taxon>
        <taxon>Paenibacillaceae</taxon>
        <taxon>Paenibacillus</taxon>
    </lineage>
</organism>
<dbReference type="EMBL" id="JAAIKC010000001">
    <property type="protein sequence ID" value="NEW05189.1"/>
    <property type="molecule type" value="Genomic_DNA"/>
</dbReference>
<reference evidence="1" key="1">
    <citation type="submission" date="2020-02" db="EMBL/GenBank/DDBJ databases">
        <authorList>
            <person name="Shen X.-R."/>
            <person name="Zhang Y.-X."/>
        </authorList>
    </citation>
    <scope>NUCLEOTIDE SEQUENCE</scope>
    <source>
        <strain evidence="1">SYP-B3998</strain>
    </source>
</reference>
<proteinExistence type="predicted"/>
<protein>
    <submittedName>
        <fullName evidence="1">Uncharacterized protein</fullName>
    </submittedName>
</protein>
<dbReference type="AlphaFoldDB" id="A0A6G3ZUC1"/>
<dbReference type="RefSeq" id="WP_163941483.1">
    <property type="nucleotide sequence ID" value="NZ_JAAIKC010000001.1"/>
</dbReference>
<comment type="caution">
    <text evidence="1">The sequence shown here is derived from an EMBL/GenBank/DDBJ whole genome shotgun (WGS) entry which is preliminary data.</text>
</comment>
<accession>A0A6G3ZUC1</accession>